<evidence type="ECO:0000256" key="3">
    <source>
        <dbReference type="SAM" id="SignalP"/>
    </source>
</evidence>
<feature type="compositionally biased region" description="Polar residues" evidence="1">
    <location>
        <begin position="295"/>
        <end position="304"/>
    </location>
</feature>
<keyword evidence="2" id="KW-0472">Membrane</keyword>
<sequence length="314" mass="33925">MLWRVSGLVTLFLFRIARALPHGDLGDLLGPELGGPIPVQTVHRAEQASASTFSHVGHVTSMFPELTTSVAQSPTSTIGTLLHLTLTTPSWLPKPVPEAVDSSTSISTTSTNQNTTSSTSYPSSSSPVEPPQGHAADWRVIGISVIVISVIGTTILAIMFFDQWWGFLCDVCGRRKERRKGGREELVPDWERGSWEFKVADNLPTYPSFGSPQLLRIYEGVEPYARSRRVGADQIPDQNVSLDGLVGHHPVPVLGGVKDTQGAPHGSSEQCMTLISPNNAADEMTVYTPRYTPDRSGTQKSTASEDAYDGLAAQ</sequence>
<evidence type="ECO:0000256" key="2">
    <source>
        <dbReference type="SAM" id="Phobius"/>
    </source>
</evidence>
<organism evidence="4 5">
    <name type="scientific">Multifurca ochricompacta</name>
    <dbReference type="NCBI Taxonomy" id="376703"/>
    <lineage>
        <taxon>Eukaryota</taxon>
        <taxon>Fungi</taxon>
        <taxon>Dikarya</taxon>
        <taxon>Basidiomycota</taxon>
        <taxon>Agaricomycotina</taxon>
        <taxon>Agaricomycetes</taxon>
        <taxon>Russulales</taxon>
        <taxon>Russulaceae</taxon>
        <taxon>Multifurca</taxon>
    </lineage>
</organism>
<dbReference type="EMBL" id="WTXG01000001">
    <property type="protein sequence ID" value="KAI0307950.1"/>
    <property type="molecule type" value="Genomic_DNA"/>
</dbReference>
<feature type="region of interest" description="Disordered" evidence="1">
    <location>
        <begin position="289"/>
        <end position="314"/>
    </location>
</feature>
<keyword evidence="3" id="KW-0732">Signal</keyword>
<keyword evidence="5" id="KW-1185">Reference proteome</keyword>
<dbReference type="Proteomes" id="UP001203297">
    <property type="component" value="Unassembled WGS sequence"/>
</dbReference>
<proteinExistence type="predicted"/>
<feature type="transmembrane region" description="Helical" evidence="2">
    <location>
        <begin position="140"/>
        <end position="161"/>
    </location>
</feature>
<dbReference type="AlphaFoldDB" id="A0AAD4QTR0"/>
<protein>
    <submittedName>
        <fullName evidence="4">Uncharacterized protein</fullName>
    </submittedName>
</protein>
<feature type="chain" id="PRO_5042065143" evidence="3">
    <location>
        <begin position="20"/>
        <end position="314"/>
    </location>
</feature>
<feature type="compositionally biased region" description="Low complexity" evidence="1">
    <location>
        <begin position="102"/>
        <end position="126"/>
    </location>
</feature>
<evidence type="ECO:0000313" key="4">
    <source>
        <dbReference type="EMBL" id="KAI0307950.1"/>
    </source>
</evidence>
<keyword evidence="2" id="KW-1133">Transmembrane helix</keyword>
<evidence type="ECO:0000313" key="5">
    <source>
        <dbReference type="Proteomes" id="UP001203297"/>
    </source>
</evidence>
<accession>A0AAD4QTR0</accession>
<name>A0AAD4QTR0_9AGAM</name>
<feature type="signal peptide" evidence="3">
    <location>
        <begin position="1"/>
        <end position="19"/>
    </location>
</feature>
<evidence type="ECO:0000256" key="1">
    <source>
        <dbReference type="SAM" id="MobiDB-lite"/>
    </source>
</evidence>
<feature type="region of interest" description="Disordered" evidence="1">
    <location>
        <begin position="95"/>
        <end position="132"/>
    </location>
</feature>
<gene>
    <name evidence="4" type="ORF">B0F90DRAFT_95692</name>
</gene>
<keyword evidence="2" id="KW-0812">Transmembrane</keyword>
<comment type="caution">
    <text evidence="4">The sequence shown here is derived from an EMBL/GenBank/DDBJ whole genome shotgun (WGS) entry which is preliminary data.</text>
</comment>
<reference evidence="4" key="1">
    <citation type="journal article" date="2022" name="New Phytol.">
        <title>Evolutionary transition to the ectomycorrhizal habit in the genomes of a hyperdiverse lineage of mushroom-forming fungi.</title>
        <authorList>
            <person name="Looney B."/>
            <person name="Miyauchi S."/>
            <person name="Morin E."/>
            <person name="Drula E."/>
            <person name="Courty P.E."/>
            <person name="Kohler A."/>
            <person name="Kuo A."/>
            <person name="LaButti K."/>
            <person name="Pangilinan J."/>
            <person name="Lipzen A."/>
            <person name="Riley R."/>
            <person name="Andreopoulos W."/>
            <person name="He G."/>
            <person name="Johnson J."/>
            <person name="Nolan M."/>
            <person name="Tritt A."/>
            <person name="Barry K.W."/>
            <person name="Grigoriev I.V."/>
            <person name="Nagy L.G."/>
            <person name="Hibbett D."/>
            <person name="Henrissat B."/>
            <person name="Matheny P.B."/>
            <person name="Labbe J."/>
            <person name="Martin F.M."/>
        </authorList>
    </citation>
    <scope>NUCLEOTIDE SEQUENCE</scope>
    <source>
        <strain evidence="4">BPL690</strain>
    </source>
</reference>